<reference evidence="1" key="1">
    <citation type="submission" date="2022-10" db="EMBL/GenBank/DDBJ databases">
        <title>Culturing micro-colonial fungi from biological soil crusts in the Mojave desert and describing Neophaeococcomyces mojavensis, and introducing the new genera and species Taxawa tesnikishii.</title>
        <authorList>
            <person name="Kurbessoian T."/>
            <person name="Stajich J.E."/>
        </authorList>
    </citation>
    <scope>NUCLEOTIDE SEQUENCE</scope>
    <source>
        <strain evidence="1">JES_112</strain>
    </source>
</reference>
<comment type="caution">
    <text evidence="1">The sequence shown here is derived from an EMBL/GenBank/DDBJ whole genome shotgun (WGS) entry which is preliminary data.</text>
</comment>
<dbReference type="Proteomes" id="UP001172386">
    <property type="component" value="Unassembled WGS sequence"/>
</dbReference>
<name>A0ACC3A474_9EURO</name>
<organism evidence="1 2">
    <name type="scientific">Neophaeococcomyces mojaviensis</name>
    <dbReference type="NCBI Taxonomy" id="3383035"/>
    <lineage>
        <taxon>Eukaryota</taxon>
        <taxon>Fungi</taxon>
        <taxon>Dikarya</taxon>
        <taxon>Ascomycota</taxon>
        <taxon>Pezizomycotina</taxon>
        <taxon>Eurotiomycetes</taxon>
        <taxon>Chaetothyriomycetidae</taxon>
        <taxon>Chaetothyriales</taxon>
        <taxon>Chaetothyriales incertae sedis</taxon>
        <taxon>Neophaeococcomyces</taxon>
    </lineage>
</organism>
<evidence type="ECO:0000313" key="2">
    <source>
        <dbReference type="Proteomes" id="UP001172386"/>
    </source>
</evidence>
<keyword evidence="1" id="KW-0689">Ribosomal protein</keyword>
<protein>
    <submittedName>
        <fullName evidence="1">54S ribosomal protein L4 mitochondrial</fullName>
    </submittedName>
</protein>
<sequence>MNKSRGVSAIRSTGTRRPLSVNFLYEELPVPRPESERPLEDFPINPNHGLYGFFNKERQVVLNDEAEGVHGRSWKYKELMNKSFEELHQLYWACILEGNRTVTRYGEHKRMKLAYGQLENRTRADVVKETMRNIRHVLRDRQSAYEEAQILLSQNTTQQLLERMESDYDLEDGLLRQPALTEAPTPLPEVEPTPSAPVDLKQPQNRALGSRRTD</sequence>
<keyword evidence="2" id="KW-1185">Reference proteome</keyword>
<dbReference type="EMBL" id="JAPDRQ010000110">
    <property type="protein sequence ID" value="KAJ9654862.1"/>
    <property type="molecule type" value="Genomic_DNA"/>
</dbReference>
<accession>A0ACC3A474</accession>
<gene>
    <name evidence="1" type="primary">MRPL4</name>
    <name evidence="1" type="ORF">H2198_006135</name>
</gene>
<evidence type="ECO:0000313" key="1">
    <source>
        <dbReference type="EMBL" id="KAJ9654862.1"/>
    </source>
</evidence>
<proteinExistence type="predicted"/>
<keyword evidence="1" id="KW-0687">Ribonucleoprotein</keyword>